<dbReference type="SUPFAM" id="SSF52799">
    <property type="entry name" value="(Phosphotyrosine protein) phosphatases II"/>
    <property type="match status" value="1"/>
</dbReference>
<dbReference type="Proteomes" id="UP001470230">
    <property type="component" value="Unassembled WGS sequence"/>
</dbReference>
<keyword evidence="2" id="KW-1185">Reference proteome</keyword>
<dbReference type="Gene3D" id="3.30.470.30">
    <property type="entry name" value="DNA ligase/mRNA capping enzyme"/>
    <property type="match status" value="1"/>
</dbReference>
<evidence type="ECO:0000313" key="2">
    <source>
        <dbReference type="Proteomes" id="UP001470230"/>
    </source>
</evidence>
<sequence>MGNRKTGKRPPAPPPLQHFNGIPFRWLTCPNNGQAIHVESKPNLFFIPMKTPLPESFAHAHSLLQSWTPHQCVIKARELVPNVQDPFFYAINVAEQHEIIFKDVWESEGVKYSRVPISKEYNTESLNAFCDCVNKVLEEEKDKTCVFLVYCGCGLNRVGFCISGYLAKYCNIPLLDAFKKCDESSSRLIYIQRPIDKLCELYGVESYPHGQAPCWVLDEKPKPVGEIPLPLEKYNAIKKISKKPATPEEKVEIFKLLSEAVDDREVADGTFPKYKTAPWNHQSLNVLRRKPHLVTFEPRGIKAFIVVTDSDHVFVIDALCNVTEVKAKAKCQTPAVASCILIEEKKRAIFLTTDLLLLGQLKVASLPLKERLSYLANSFTKKLEPETNEQYKLQFVFRPMTQLFNASRLRNDIGNLFAKCEGLSFYDCEGSPGESLFLPITPSVVLQFDYNGNDKAILYARGPEKGSLEPVGIYHSPNPKFNALDGRTNRFEWDKEKHEWIPVAIGHNDPPATVKEVNTMIIFKQTNISYDDIFQDLDKIVYE</sequence>
<proteinExistence type="predicted"/>
<protein>
    <recommendedName>
        <fullName evidence="3">Tyrosine specific protein phosphatases domain-containing protein</fullName>
    </recommendedName>
</protein>
<dbReference type="PANTHER" id="PTHR10367">
    <property type="entry name" value="MRNA-CAPPING ENZYME"/>
    <property type="match status" value="1"/>
</dbReference>
<reference evidence="1 2" key="1">
    <citation type="submission" date="2024-04" db="EMBL/GenBank/DDBJ databases">
        <title>Tritrichomonas musculus Genome.</title>
        <authorList>
            <person name="Alves-Ferreira E."/>
            <person name="Grigg M."/>
            <person name="Lorenzi H."/>
            <person name="Galac M."/>
        </authorList>
    </citation>
    <scope>NUCLEOTIDE SEQUENCE [LARGE SCALE GENOMIC DNA]</scope>
    <source>
        <strain evidence="1 2">EAF2021</strain>
    </source>
</reference>
<dbReference type="EMBL" id="JAPFFF010000011">
    <property type="protein sequence ID" value="KAK8878226.1"/>
    <property type="molecule type" value="Genomic_DNA"/>
</dbReference>
<dbReference type="InterPro" id="IPR051029">
    <property type="entry name" value="mRNA_Capping_Enz/RNA_Phosphat"/>
</dbReference>
<gene>
    <name evidence="1" type="ORF">M9Y10_004991</name>
</gene>
<dbReference type="PANTHER" id="PTHR10367:SF17">
    <property type="entry name" value="MRNA-CAPPING ENZYME"/>
    <property type="match status" value="1"/>
</dbReference>
<dbReference type="InterPro" id="IPR029021">
    <property type="entry name" value="Prot-tyrosine_phosphatase-like"/>
</dbReference>
<accession>A0ABR2JKF1</accession>
<name>A0ABR2JKF1_9EUKA</name>
<dbReference type="Gene3D" id="3.90.190.10">
    <property type="entry name" value="Protein tyrosine phosphatase superfamily"/>
    <property type="match status" value="1"/>
</dbReference>
<evidence type="ECO:0000313" key="1">
    <source>
        <dbReference type="EMBL" id="KAK8878226.1"/>
    </source>
</evidence>
<organism evidence="1 2">
    <name type="scientific">Tritrichomonas musculus</name>
    <dbReference type="NCBI Taxonomy" id="1915356"/>
    <lineage>
        <taxon>Eukaryota</taxon>
        <taxon>Metamonada</taxon>
        <taxon>Parabasalia</taxon>
        <taxon>Tritrichomonadida</taxon>
        <taxon>Tritrichomonadidae</taxon>
        <taxon>Tritrichomonas</taxon>
    </lineage>
</organism>
<evidence type="ECO:0008006" key="3">
    <source>
        <dbReference type="Google" id="ProtNLM"/>
    </source>
</evidence>
<comment type="caution">
    <text evidence="1">The sequence shown here is derived from an EMBL/GenBank/DDBJ whole genome shotgun (WGS) entry which is preliminary data.</text>
</comment>